<sequence>MTKGNGRGKSKKKSVSQCKDAKKEINVDDFNRIKSLPAANTVGLLQKVQAAIFLSLDELWLAPSDLVQIATILDPQFKDFNWDDTFKEKEKLLELLQELYDSMKEDSQPRDISAQQQTTFYDDSNGDDDFFKALENK</sequence>
<name>A0A8H4AM03_GIGMA</name>
<evidence type="ECO:0000256" key="1">
    <source>
        <dbReference type="SAM" id="MobiDB-lite"/>
    </source>
</evidence>
<dbReference type="EMBL" id="WTPW01000439">
    <property type="protein sequence ID" value="KAF0511331.1"/>
    <property type="molecule type" value="Genomic_DNA"/>
</dbReference>
<feature type="compositionally biased region" description="Polar residues" evidence="1">
    <location>
        <begin position="113"/>
        <end position="122"/>
    </location>
</feature>
<reference evidence="2 3" key="1">
    <citation type="journal article" date="2019" name="Environ. Microbiol.">
        <title>At the nexus of three kingdoms: the genome of the mycorrhizal fungus Gigaspora margarita provides insights into plant, endobacterial and fungal interactions.</title>
        <authorList>
            <person name="Venice F."/>
            <person name="Ghignone S."/>
            <person name="Salvioli di Fossalunga A."/>
            <person name="Amselem J."/>
            <person name="Novero M."/>
            <person name="Xianan X."/>
            <person name="Sedzielewska Toro K."/>
            <person name="Morin E."/>
            <person name="Lipzen A."/>
            <person name="Grigoriev I.V."/>
            <person name="Henrissat B."/>
            <person name="Martin F.M."/>
            <person name="Bonfante P."/>
        </authorList>
    </citation>
    <scope>NUCLEOTIDE SEQUENCE [LARGE SCALE GENOMIC DNA]</scope>
    <source>
        <strain evidence="2 3">BEG34</strain>
    </source>
</reference>
<feature type="region of interest" description="Disordered" evidence="1">
    <location>
        <begin position="1"/>
        <end position="20"/>
    </location>
</feature>
<gene>
    <name evidence="2" type="ORF">F8M41_018280</name>
</gene>
<dbReference type="AlphaFoldDB" id="A0A8H4AM03"/>
<protein>
    <submittedName>
        <fullName evidence="2">Zinc finger bed domain-containing protein 4-like</fullName>
    </submittedName>
</protein>
<feature type="compositionally biased region" description="Basic residues" evidence="1">
    <location>
        <begin position="1"/>
        <end position="14"/>
    </location>
</feature>
<dbReference type="Proteomes" id="UP000439903">
    <property type="component" value="Unassembled WGS sequence"/>
</dbReference>
<organism evidence="2 3">
    <name type="scientific">Gigaspora margarita</name>
    <dbReference type="NCBI Taxonomy" id="4874"/>
    <lineage>
        <taxon>Eukaryota</taxon>
        <taxon>Fungi</taxon>
        <taxon>Fungi incertae sedis</taxon>
        <taxon>Mucoromycota</taxon>
        <taxon>Glomeromycotina</taxon>
        <taxon>Glomeromycetes</taxon>
        <taxon>Diversisporales</taxon>
        <taxon>Gigasporaceae</taxon>
        <taxon>Gigaspora</taxon>
    </lineage>
</organism>
<keyword evidence="3" id="KW-1185">Reference proteome</keyword>
<evidence type="ECO:0000313" key="3">
    <source>
        <dbReference type="Proteomes" id="UP000439903"/>
    </source>
</evidence>
<evidence type="ECO:0000313" key="2">
    <source>
        <dbReference type="EMBL" id="KAF0511331.1"/>
    </source>
</evidence>
<accession>A0A8H4AM03</accession>
<dbReference type="OrthoDB" id="2427034at2759"/>
<feature type="region of interest" description="Disordered" evidence="1">
    <location>
        <begin position="104"/>
        <end position="127"/>
    </location>
</feature>
<proteinExistence type="predicted"/>
<comment type="caution">
    <text evidence="2">The sequence shown here is derived from an EMBL/GenBank/DDBJ whole genome shotgun (WGS) entry which is preliminary data.</text>
</comment>